<dbReference type="EMBL" id="CP098755">
    <property type="protein sequence ID" value="USG67888.1"/>
    <property type="molecule type" value="Genomic_DNA"/>
</dbReference>
<sequence length="269" mass="31033">MIELSKDSFYKVMPLLKNGHPHPEVLSILENNNPGWVFSDQLDSPTTALIWSKGIRGFYLIGDHNNHVFNNELNNYITNKMKPRMKEQGLDNFEVSGHHDKWNLESLFASRQLQQWDQLVFQLTDFENKALEPSDNRMTALHLQSHEWRDRNFMNSKFVDDHIDLFWCTQDDFYKKGYGYVAIDGPEIIGVCYSSFVTQETHAIGIETLPHYQKSGVGTYLAGLLVNKIIENGFSAYWDCSLSNDASKKLALRLGFKQVHQYKCVGFAI</sequence>
<dbReference type="Proteomes" id="UP001056500">
    <property type="component" value="Chromosome"/>
</dbReference>
<reference evidence="2" key="1">
    <citation type="submission" date="2022-06" db="EMBL/GenBank/DDBJ databases">
        <title>Genome sequencing of Brevibacillus sp. BB3-R1.</title>
        <authorList>
            <person name="Heo J."/>
            <person name="Lee D."/>
            <person name="Won M."/>
            <person name="Han B.-H."/>
            <person name="Hong S.-B."/>
            <person name="Kwon S.-W."/>
        </authorList>
    </citation>
    <scope>NUCLEOTIDE SEQUENCE</scope>
    <source>
        <strain evidence="2">BB3-R1</strain>
    </source>
</reference>
<keyword evidence="3" id="KW-1185">Reference proteome</keyword>
<feature type="domain" description="N-acetyltransferase" evidence="1">
    <location>
        <begin position="138"/>
        <end position="269"/>
    </location>
</feature>
<dbReference type="Pfam" id="PF12746">
    <property type="entry name" value="GNAT_acetyltran"/>
    <property type="match status" value="1"/>
</dbReference>
<dbReference type="Gene3D" id="3.40.630.30">
    <property type="match status" value="1"/>
</dbReference>
<evidence type="ECO:0000259" key="1">
    <source>
        <dbReference type="PROSITE" id="PS51186"/>
    </source>
</evidence>
<dbReference type="InterPro" id="IPR027365">
    <property type="entry name" value="GNAT_acetyltra_YdfB-like"/>
</dbReference>
<evidence type="ECO:0000313" key="3">
    <source>
        <dbReference type="Proteomes" id="UP001056500"/>
    </source>
</evidence>
<gene>
    <name evidence="2" type="ORF">NDK47_11670</name>
</gene>
<proteinExistence type="predicted"/>
<dbReference type="InterPro" id="IPR016181">
    <property type="entry name" value="Acyl_CoA_acyltransferase"/>
</dbReference>
<dbReference type="CDD" id="cd04301">
    <property type="entry name" value="NAT_SF"/>
    <property type="match status" value="1"/>
</dbReference>
<dbReference type="PANTHER" id="PTHR31143:SF2">
    <property type="entry name" value="FR47-LIKE DOMAIN-CONTAINING PROTEIN-RELATED"/>
    <property type="match status" value="1"/>
</dbReference>
<dbReference type="SUPFAM" id="SSF55729">
    <property type="entry name" value="Acyl-CoA N-acyltransferases (Nat)"/>
    <property type="match status" value="1"/>
</dbReference>
<evidence type="ECO:0000313" key="2">
    <source>
        <dbReference type="EMBL" id="USG67888.1"/>
    </source>
</evidence>
<accession>A0ABY4WL44</accession>
<name>A0ABY4WL44_9BACL</name>
<dbReference type="PROSITE" id="PS51186">
    <property type="entry name" value="GNAT"/>
    <property type="match status" value="1"/>
</dbReference>
<dbReference type="InterPro" id="IPR000182">
    <property type="entry name" value="GNAT_dom"/>
</dbReference>
<dbReference type="RefSeq" id="WP_251874981.1">
    <property type="nucleotide sequence ID" value="NZ_CP098755.1"/>
</dbReference>
<protein>
    <submittedName>
        <fullName evidence="2">GNAT family N-acetyltransferase</fullName>
    </submittedName>
</protein>
<organism evidence="2 3">
    <name type="scientific">Brevibacillus ruminantium</name>
    <dbReference type="NCBI Taxonomy" id="2950604"/>
    <lineage>
        <taxon>Bacteria</taxon>
        <taxon>Bacillati</taxon>
        <taxon>Bacillota</taxon>
        <taxon>Bacilli</taxon>
        <taxon>Bacillales</taxon>
        <taxon>Paenibacillaceae</taxon>
        <taxon>Brevibacillus</taxon>
    </lineage>
</organism>
<dbReference type="PANTHER" id="PTHR31143">
    <property type="match status" value="1"/>
</dbReference>